<keyword evidence="4" id="KW-0378">Hydrolase</keyword>
<evidence type="ECO:0000256" key="4">
    <source>
        <dbReference type="ARBA" id="ARBA00022801"/>
    </source>
</evidence>
<evidence type="ECO:0000313" key="10">
    <source>
        <dbReference type="EMBL" id="TDQ07685.1"/>
    </source>
</evidence>
<comment type="similarity">
    <text evidence="2">Belongs to the peptidase S54 family.</text>
</comment>
<feature type="transmembrane region" description="Helical" evidence="7">
    <location>
        <begin position="21"/>
        <end position="43"/>
    </location>
</feature>
<dbReference type="RefSeq" id="WP_133577622.1">
    <property type="nucleotide sequence ID" value="NZ_SNYC01000006.1"/>
</dbReference>
<dbReference type="OrthoDB" id="680602at2"/>
<feature type="transmembrane region" description="Helical" evidence="7">
    <location>
        <begin position="144"/>
        <end position="165"/>
    </location>
</feature>
<feature type="domain" description="DUF6576" evidence="9">
    <location>
        <begin position="258"/>
        <end position="290"/>
    </location>
</feature>
<dbReference type="InterPro" id="IPR022764">
    <property type="entry name" value="Peptidase_S54_rhomboid_dom"/>
</dbReference>
<comment type="subcellular location">
    <subcellularLocation>
        <location evidence="1">Membrane</location>
        <topology evidence="1">Multi-pass membrane protein</topology>
    </subcellularLocation>
</comment>
<feature type="transmembrane region" description="Helical" evidence="7">
    <location>
        <begin position="112"/>
        <end position="132"/>
    </location>
</feature>
<keyword evidence="11" id="KW-1185">Reference proteome</keyword>
<dbReference type="PANTHER" id="PTHR43731">
    <property type="entry name" value="RHOMBOID PROTEASE"/>
    <property type="match status" value="1"/>
</dbReference>
<keyword evidence="10" id="KW-0645">Protease</keyword>
<evidence type="ECO:0000259" key="9">
    <source>
        <dbReference type="Pfam" id="PF20216"/>
    </source>
</evidence>
<dbReference type="Gene3D" id="1.20.1540.10">
    <property type="entry name" value="Rhomboid-like"/>
    <property type="match status" value="1"/>
</dbReference>
<accession>A0A4R6STE4</accession>
<proteinExistence type="inferred from homology"/>
<dbReference type="GO" id="GO:0016020">
    <property type="term" value="C:membrane"/>
    <property type="evidence" value="ECO:0007669"/>
    <property type="project" value="UniProtKB-SubCell"/>
</dbReference>
<reference evidence="10 11" key="1">
    <citation type="submission" date="2019-03" db="EMBL/GenBank/DDBJ databases">
        <title>Genomic Encyclopedia of Archaeal and Bacterial Type Strains, Phase II (KMG-II): from individual species to whole genera.</title>
        <authorList>
            <person name="Goeker M."/>
        </authorList>
    </citation>
    <scope>NUCLEOTIDE SEQUENCE [LARGE SCALE GENOMIC DNA]</scope>
    <source>
        <strain evidence="10 11">DSM 19035</strain>
    </source>
</reference>
<dbReference type="Pfam" id="PF01694">
    <property type="entry name" value="Rhomboid"/>
    <property type="match status" value="1"/>
</dbReference>
<dbReference type="InterPro" id="IPR046483">
    <property type="entry name" value="DUF6576"/>
</dbReference>
<feature type="domain" description="Peptidase S54 rhomboid" evidence="8">
    <location>
        <begin position="70"/>
        <end position="216"/>
    </location>
</feature>
<keyword evidence="3 7" id="KW-0812">Transmembrane</keyword>
<evidence type="ECO:0000256" key="3">
    <source>
        <dbReference type="ARBA" id="ARBA00022692"/>
    </source>
</evidence>
<evidence type="ECO:0000313" key="11">
    <source>
        <dbReference type="Proteomes" id="UP000295620"/>
    </source>
</evidence>
<evidence type="ECO:0000256" key="5">
    <source>
        <dbReference type="ARBA" id="ARBA00022989"/>
    </source>
</evidence>
<feature type="transmembrane region" description="Helical" evidence="7">
    <location>
        <begin position="201"/>
        <end position="220"/>
    </location>
</feature>
<evidence type="ECO:0000256" key="7">
    <source>
        <dbReference type="SAM" id="Phobius"/>
    </source>
</evidence>
<evidence type="ECO:0000256" key="6">
    <source>
        <dbReference type="ARBA" id="ARBA00023136"/>
    </source>
</evidence>
<name>A0A4R6STE4_9SPHI</name>
<dbReference type="AlphaFoldDB" id="A0A4R6STE4"/>
<dbReference type="Pfam" id="PF20216">
    <property type="entry name" value="DUF6576"/>
    <property type="match status" value="1"/>
</dbReference>
<keyword evidence="5 7" id="KW-1133">Transmembrane helix</keyword>
<evidence type="ECO:0000256" key="1">
    <source>
        <dbReference type="ARBA" id="ARBA00004141"/>
    </source>
</evidence>
<dbReference type="GO" id="GO:0004252">
    <property type="term" value="F:serine-type endopeptidase activity"/>
    <property type="evidence" value="ECO:0007669"/>
    <property type="project" value="InterPro"/>
</dbReference>
<dbReference type="SUPFAM" id="SSF144091">
    <property type="entry name" value="Rhomboid-like"/>
    <property type="match status" value="1"/>
</dbReference>
<protein>
    <submittedName>
        <fullName evidence="10">Membrane associated rhomboid family serine protease</fullName>
    </submittedName>
</protein>
<dbReference type="EMBL" id="SNYC01000006">
    <property type="protein sequence ID" value="TDQ07685.1"/>
    <property type="molecule type" value="Genomic_DNA"/>
</dbReference>
<comment type="caution">
    <text evidence="10">The sequence shown here is derived from an EMBL/GenBank/DDBJ whole genome shotgun (WGS) entry which is preliminary data.</text>
</comment>
<evidence type="ECO:0000259" key="8">
    <source>
        <dbReference type="Pfam" id="PF01694"/>
    </source>
</evidence>
<organism evidence="10 11">
    <name type="scientific">Pedobacter metabolipauper</name>
    <dbReference type="NCBI Taxonomy" id="425513"/>
    <lineage>
        <taxon>Bacteria</taxon>
        <taxon>Pseudomonadati</taxon>
        <taxon>Bacteroidota</taxon>
        <taxon>Sphingobacteriia</taxon>
        <taxon>Sphingobacteriales</taxon>
        <taxon>Sphingobacteriaceae</taxon>
        <taxon>Pedobacter</taxon>
    </lineage>
</organism>
<gene>
    <name evidence="10" type="ORF">ATK78_3813</name>
</gene>
<sequence>MNNNLIKDLKFKVFQSGDPSYLYIGLNTLVFLVVSLINVPLFLSGNGVNYDGIIREYFGFPAYLDKIPVRFYTLLTYQFFHDGFFHFLFNMLWLFWMGRIFLDFLKPRQFHFVYLTGGFAGALLFAGAFNIFPVFANSISEATIIGSSAAVMAVVVAAATLVPDYSMRLLLFGDVKLKYLAIAYILLDLIGTTSINAGGSFSHIGGAILGFFYIKVLQGGTDWSNLFKRKPKLRVVKNEPAKSSGRAASSIKKKELVDQKEIDAILDKISKSGYDQLSREEKETLFKASKH</sequence>
<evidence type="ECO:0000256" key="2">
    <source>
        <dbReference type="ARBA" id="ARBA00009045"/>
    </source>
</evidence>
<dbReference type="InterPro" id="IPR035952">
    <property type="entry name" value="Rhomboid-like_sf"/>
</dbReference>
<feature type="transmembrane region" description="Helical" evidence="7">
    <location>
        <begin position="177"/>
        <end position="195"/>
    </location>
</feature>
<dbReference type="PANTHER" id="PTHR43731:SF14">
    <property type="entry name" value="PRESENILIN-ASSOCIATED RHOMBOID-LIKE PROTEIN, MITOCHONDRIAL"/>
    <property type="match status" value="1"/>
</dbReference>
<dbReference type="GO" id="GO:0006508">
    <property type="term" value="P:proteolysis"/>
    <property type="evidence" value="ECO:0007669"/>
    <property type="project" value="UniProtKB-KW"/>
</dbReference>
<feature type="transmembrane region" description="Helical" evidence="7">
    <location>
        <begin position="84"/>
        <end position="105"/>
    </location>
</feature>
<dbReference type="Proteomes" id="UP000295620">
    <property type="component" value="Unassembled WGS sequence"/>
</dbReference>
<dbReference type="InterPro" id="IPR050925">
    <property type="entry name" value="Rhomboid_protease_S54"/>
</dbReference>
<keyword evidence="6 7" id="KW-0472">Membrane</keyword>